<dbReference type="RefSeq" id="XP_031396018.1">
    <property type="nucleotide sequence ID" value="XM_031540158.1"/>
</dbReference>
<dbReference type="GeneID" id="116207254"/>
<dbReference type="InterPro" id="IPR003441">
    <property type="entry name" value="NAC-dom"/>
</dbReference>
<dbReference type="OrthoDB" id="622307at2759"/>
<keyword evidence="3" id="KW-0804">Transcription</keyword>
<evidence type="ECO:0000256" key="4">
    <source>
        <dbReference type="ARBA" id="ARBA00023242"/>
    </source>
</evidence>
<dbReference type="InterPro" id="IPR036093">
    <property type="entry name" value="NAC_dom_sf"/>
</dbReference>
<feature type="region of interest" description="Disordered" evidence="5">
    <location>
        <begin position="249"/>
        <end position="279"/>
    </location>
</feature>
<dbReference type="PANTHER" id="PTHR31744:SF220">
    <property type="entry name" value="LOW QUALITY PROTEIN: NAC DOMAIN-CONTAINING PROTEIN 90-LIKE"/>
    <property type="match status" value="1"/>
</dbReference>
<feature type="region of interest" description="Disordered" evidence="5">
    <location>
        <begin position="181"/>
        <end position="204"/>
    </location>
</feature>
<dbReference type="PANTHER" id="PTHR31744">
    <property type="entry name" value="PROTEIN CUP-SHAPED COTYLEDON 2-RELATED"/>
    <property type="match status" value="1"/>
</dbReference>
<keyword evidence="4" id="KW-0539">Nucleus</keyword>
<evidence type="ECO:0000256" key="2">
    <source>
        <dbReference type="ARBA" id="ARBA00023125"/>
    </source>
</evidence>
<evidence type="ECO:0000256" key="3">
    <source>
        <dbReference type="ARBA" id="ARBA00023163"/>
    </source>
</evidence>
<accession>A0A6P8DUZ5</accession>
<proteinExistence type="predicted"/>
<evidence type="ECO:0000313" key="7">
    <source>
        <dbReference type="Proteomes" id="UP000515151"/>
    </source>
</evidence>
<keyword evidence="2" id="KW-0238">DNA-binding</keyword>
<keyword evidence="7" id="KW-1185">Reference proteome</keyword>
<dbReference type="GO" id="GO:0003677">
    <property type="term" value="F:DNA binding"/>
    <property type="evidence" value="ECO:0007669"/>
    <property type="project" value="UniProtKB-KW"/>
</dbReference>
<name>A0A6P8DUZ5_PUNGR</name>
<reference evidence="8" key="2">
    <citation type="submission" date="2025-08" db="UniProtKB">
        <authorList>
            <consortium name="RefSeq"/>
        </authorList>
    </citation>
    <scope>IDENTIFICATION</scope>
    <source>
        <tissue evidence="8">Leaf</tissue>
    </source>
</reference>
<dbReference type="PROSITE" id="PS51005">
    <property type="entry name" value="NAC"/>
    <property type="match status" value="1"/>
</dbReference>
<reference evidence="7" key="1">
    <citation type="journal article" date="2020" name="Plant Biotechnol. J.">
        <title>The pomegranate (Punica granatum L.) draft genome dissects genetic divergence between soft- and hard-seeded cultivars.</title>
        <authorList>
            <person name="Luo X."/>
            <person name="Li H."/>
            <person name="Wu Z."/>
            <person name="Yao W."/>
            <person name="Zhao P."/>
            <person name="Cao D."/>
            <person name="Yu H."/>
            <person name="Li K."/>
            <person name="Poudel K."/>
            <person name="Zhao D."/>
            <person name="Zhang F."/>
            <person name="Xia X."/>
            <person name="Chen L."/>
            <person name="Wang Q."/>
            <person name="Jing D."/>
            <person name="Cao S."/>
        </authorList>
    </citation>
    <scope>NUCLEOTIDE SEQUENCE [LARGE SCALE GENOMIC DNA]</scope>
    <source>
        <strain evidence="7">cv. Tunisia</strain>
    </source>
</reference>
<dbReference type="SUPFAM" id="SSF101941">
    <property type="entry name" value="NAC domain"/>
    <property type="match status" value="1"/>
</dbReference>
<evidence type="ECO:0000256" key="5">
    <source>
        <dbReference type="SAM" id="MobiDB-lite"/>
    </source>
</evidence>
<evidence type="ECO:0000313" key="8">
    <source>
        <dbReference type="RefSeq" id="XP_031396018.1"/>
    </source>
</evidence>
<sequence length="297" mass="33796">MMENYLTPGYRFYPTEEELVQFYLQKKLDGMKADLNQLLDRVIPTLDIYEFNPWDLPQFAGELCQGDTEQWFFFIPKKESEARGGRPRRLTTFGYWKATGSPGWVYSSSNRIVGLKRTMVFYEGRAPNGSKTDWKMNEYKVLDGVLADHDLCNDSSMIPQLRQEYSLCRVYKKSKIQRAFDRRPTAAGGSSSYQLPGQGLASGDHLNYEETTTILSNHDHDHPHHHHHQQHQTTCNNDINLSPEVERTTTLIDSSSPNSSSSSGEVGRRGRISGSSGHDAVMLPIGCSVPLWDWINN</sequence>
<gene>
    <name evidence="8" type="primary">LOC116207254</name>
</gene>
<dbReference type="AlphaFoldDB" id="A0A6P8DUZ5"/>
<feature type="region of interest" description="Disordered" evidence="5">
    <location>
        <begin position="216"/>
        <end position="236"/>
    </location>
</feature>
<feature type="domain" description="NAC" evidence="6">
    <location>
        <begin position="6"/>
        <end position="173"/>
    </location>
</feature>
<organism evidence="7 8">
    <name type="scientific">Punica granatum</name>
    <name type="common">Pomegranate</name>
    <dbReference type="NCBI Taxonomy" id="22663"/>
    <lineage>
        <taxon>Eukaryota</taxon>
        <taxon>Viridiplantae</taxon>
        <taxon>Streptophyta</taxon>
        <taxon>Embryophyta</taxon>
        <taxon>Tracheophyta</taxon>
        <taxon>Spermatophyta</taxon>
        <taxon>Magnoliopsida</taxon>
        <taxon>eudicotyledons</taxon>
        <taxon>Gunneridae</taxon>
        <taxon>Pentapetalae</taxon>
        <taxon>rosids</taxon>
        <taxon>malvids</taxon>
        <taxon>Myrtales</taxon>
        <taxon>Lythraceae</taxon>
        <taxon>Punica</taxon>
    </lineage>
</organism>
<protein>
    <submittedName>
        <fullName evidence="8">NAC domain-containing protein 90-like isoform X1</fullName>
    </submittedName>
</protein>
<evidence type="ECO:0000259" key="6">
    <source>
        <dbReference type="PROSITE" id="PS51005"/>
    </source>
</evidence>
<dbReference type="Pfam" id="PF02365">
    <property type="entry name" value="NAM"/>
    <property type="match status" value="1"/>
</dbReference>
<dbReference type="Proteomes" id="UP000515151">
    <property type="component" value="Chromosome 5"/>
</dbReference>
<evidence type="ECO:0000256" key="1">
    <source>
        <dbReference type="ARBA" id="ARBA00023015"/>
    </source>
</evidence>
<dbReference type="GO" id="GO:0006355">
    <property type="term" value="P:regulation of DNA-templated transcription"/>
    <property type="evidence" value="ECO:0007669"/>
    <property type="project" value="InterPro"/>
</dbReference>
<keyword evidence="1" id="KW-0805">Transcription regulation</keyword>
<dbReference type="Gene3D" id="2.170.150.80">
    <property type="entry name" value="NAC domain"/>
    <property type="match status" value="1"/>
</dbReference>
<feature type="compositionally biased region" description="Low complexity" evidence="5">
    <location>
        <begin position="254"/>
        <end position="265"/>
    </location>
</feature>